<sequence>MDGRTATDDGGATRCRTWEAAELEKGRRREHSPCAKVARATGGGGGPTVYREREAEDGDLGSAVDGLGKREEARAWPAEEEKERWDSPAGENKFWQGSGDEKRRPRCFSALRSEWRRRRGAAMSEATAAHDWRRFKVVAVRMHGGRGVSAEVCGNGAVAGVRRGMGKPAVQAARRGGGYGDGGVQPELAGGRRRAERRGESEGECGGFGRNGETREDAPGIVYIHSWRENHGQVGRQRPAKWQGLVGSWAAKPAPVFGEKWGRRWRRGVASCPTRERARGGREWRRRGQFSAAMAATAVAGLRLGKTGGAHGSHLSAKEEREAG</sequence>
<reference evidence="3" key="1">
    <citation type="journal article" date="2009" name="Plant Biotechnol. J.">
        <title>Comparative sequence analyses of the major quantitative trait locus phosphorus uptake 1 (Pup1) reveal a complex genetic structure.</title>
        <authorList>
            <person name="Heuer S."/>
            <person name="Lu X."/>
            <person name="Chin J.H."/>
            <person name="Pariasca-Tanaka J."/>
            <person name="Kanamori H."/>
            <person name="Matsumoto T."/>
            <person name="De Leon T."/>
            <person name="Ulat V.J."/>
            <person name="Ismail A.M."/>
            <person name="Yano M."/>
            <person name="Wissuwa M."/>
        </authorList>
    </citation>
    <scope>NUCLEOTIDE SEQUENCE</scope>
</reference>
<gene>
    <name evidence="3" type="primary">OsPupK57-1</name>
</gene>
<organism evidence="3">
    <name type="scientific">Oryza sativa subsp. indica</name>
    <name type="common">Rice</name>
    <dbReference type="NCBI Taxonomy" id="39946"/>
    <lineage>
        <taxon>Eukaryota</taxon>
        <taxon>Viridiplantae</taxon>
        <taxon>Streptophyta</taxon>
        <taxon>Embryophyta</taxon>
        <taxon>Tracheophyta</taxon>
        <taxon>Spermatophyta</taxon>
        <taxon>Magnoliopsida</taxon>
        <taxon>Liliopsida</taxon>
        <taxon>Poales</taxon>
        <taxon>Poaceae</taxon>
        <taxon>BOP clade</taxon>
        <taxon>Oryzoideae</taxon>
        <taxon>Oryzeae</taxon>
        <taxon>Oryzinae</taxon>
        <taxon>Oryza</taxon>
        <taxon>Oryza sativa</taxon>
    </lineage>
</organism>
<feature type="compositionally biased region" description="Basic and acidic residues" evidence="1">
    <location>
        <begin position="67"/>
        <end position="86"/>
    </location>
</feature>
<accession>C5NNV7</accession>
<dbReference type="AlphaFoldDB" id="C5NNV7"/>
<reference evidence="3" key="3">
    <citation type="journal article" date="2012" name="Nature">
        <title>The protein kinase Pstol1 from traditional rice confers tolerance of phosphorus deficiency.</title>
        <authorList>
            <person name="Gamuyao R."/>
            <person name="Chin J.H."/>
            <person name="Pariasca-Tanaka J."/>
            <person name="Pesaresi P."/>
            <person name="Catausan S."/>
            <person name="Dalid C."/>
            <person name="Slamet-Loedin I."/>
            <person name="Tecson-Mendoza E.M."/>
            <person name="Wissuwa M."/>
            <person name="Heuer S."/>
        </authorList>
    </citation>
    <scope>NUCLEOTIDE SEQUENCE</scope>
</reference>
<evidence type="ECO:0000313" key="3">
    <source>
        <dbReference type="EMBL" id="BAH80046.1"/>
    </source>
</evidence>
<feature type="compositionally biased region" description="Basic and acidic residues" evidence="1">
    <location>
        <begin position="23"/>
        <end position="33"/>
    </location>
</feature>
<feature type="region of interest" description="Disordered" evidence="1">
    <location>
        <begin position="23"/>
        <end position="100"/>
    </location>
</feature>
<feature type="region of interest" description="Disordered" evidence="1">
    <location>
        <begin position="305"/>
        <end position="324"/>
    </location>
</feature>
<dbReference type="EMBL" id="AB458444">
    <property type="protein sequence ID" value="BAH80046.1"/>
    <property type="molecule type" value="Genomic_DNA"/>
</dbReference>
<proteinExistence type="predicted"/>
<reference evidence="3" key="2">
    <citation type="journal article" date="2011" name="Plant Physiol.">
        <title>Developing rice with high yield under phosphorus deficiency: Pup1 sequence to application.</title>
        <authorList>
            <person name="Chin J.H."/>
            <person name="Gamuyao R."/>
            <person name="Dalid C."/>
            <person name="Bustamam M."/>
            <person name="Prasetiyono J."/>
            <person name="Moeljopawiro S."/>
            <person name="Wissuwa M."/>
            <person name="Heuer S."/>
        </authorList>
    </citation>
    <scope>NUCLEOTIDE SEQUENCE</scope>
</reference>
<protein>
    <recommendedName>
        <fullName evidence="2">DUF834 domain-containing protein</fullName>
    </recommendedName>
</protein>
<feature type="domain" description="DUF834" evidence="2">
    <location>
        <begin position="133"/>
        <end position="182"/>
    </location>
</feature>
<name>C5NNV7_ORYSI</name>
<evidence type="ECO:0000259" key="2">
    <source>
        <dbReference type="Pfam" id="PF05754"/>
    </source>
</evidence>
<evidence type="ECO:0000256" key="1">
    <source>
        <dbReference type="SAM" id="MobiDB-lite"/>
    </source>
</evidence>
<dbReference type="Pfam" id="PF05754">
    <property type="entry name" value="DUF834"/>
    <property type="match status" value="1"/>
</dbReference>
<feature type="region of interest" description="Disordered" evidence="1">
    <location>
        <begin position="172"/>
        <end position="213"/>
    </location>
</feature>
<dbReference type="InterPro" id="IPR008552">
    <property type="entry name" value="DUF834"/>
</dbReference>